<name>A0A3P5WV20_9BACL</name>
<evidence type="ECO:0000256" key="1">
    <source>
        <dbReference type="SAM" id="Phobius"/>
    </source>
</evidence>
<dbReference type="EMBL" id="UXAV01000032">
    <property type="protein sequence ID" value="VDC25528.1"/>
    <property type="molecule type" value="Genomic_DNA"/>
</dbReference>
<keyword evidence="1" id="KW-0812">Transmembrane</keyword>
<dbReference type="RefSeq" id="WP_124069654.1">
    <property type="nucleotide sequence ID" value="NZ_CBCRXF010000014.1"/>
</dbReference>
<accession>A0A3P5WV20</accession>
<protein>
    <recommendedName>
        <fullName evidence="4">DUF3953 domain-containing protein</fullName>
    </recommendedName>
</protein>
<dbReference type="InterPro" id="IPR025018">
    <property type="entry name" value="DUF3953"/>
</dbReference>
<dbReference type="Pfam" id="PF13129">
    <property type="entry name" value="DUF3953"/>
    <property type="match status" value="1"/>
</dbReference>
<keyword evidence="3" id="KW-1185">Reference proteome</keyword>
<keyword evidence="1" id="KW-1133">Transmembrane helix</keyword>
<feature type="transmembrane region" description="Helical" evidence="1">
    <location>
        <begin position="29"/>
        <end position="48"/>
    </location>
</feature>
<keyword evidence="1" id="KW-0472">Membrane</keyword>
<dbReference type="OrthoDB" id="2456396at2"/>
<gene>
    <name evidence="2" type="ORF">FILTAD_01234</name>
</gene>
<dbReference type="Proteomes" id="UP000270468">
    <property type="component" value="Unassembled WGS sequence"/>
</dbReference>
<organism evidence="2 3">
    <name type="scientific">Filibacter tadaridae</name>
    <dbReference type="NCBI Taxonomy" id="2483811"/>
    <lineage>
        <taxon>Bacteria</taxon>
        <taxon>Bacillati</taxon>
        <taxon>Bacillota</taxon>
        <taxon>Bacilli</taxon>
        <taxon>Bacillales</taxon>
        <taxon>Caryophanaceae</taxon>
        <taxon>Filibacter</taxon>
    </lineage>
</organism>
<evidence type="ECO:0000313" key="3">
    <source>
        <dbReference type="Proteomes" id="UP000270468"/>
    </source>
</evidence>
<feature type="transmembrane region" description="Helical" evidence="1">
    <location>
        <begin position="55"/>
        <end position="72"/>
    </location>
</feature>
<evidence type="ECO:0000313" key="2">
    <source>
        <dbReference type="EMBL" id="VDC25528.1"/>
    </source>
</evidence>
<reference evidence="2 3" key="1">
    <citation type="submission" date="2018-11" db="EMBL/GenBank/DDBJ databases">
        <authorList>
            <person name="Criscuolo A."/>
        </authorList>
    </citation>
    <scope>NUCLEOTIDE SEQUENCE [LARGE SCALE GENOMIC DNA]</scope>
    <source>
        <strain evidence="2">ATB-66</strain>
    </source>
</reference>
<sequence>MKILRIILTITAIALSGYGLVTGNIGTIIPYMLLSMGLMFIVMGITEFRKRKADAFNYFLVSAFVLFVAIYIL</sequence>
<proteinExistence type="predicted"/>
<evidence type="ECO:0008006" key="4">
    <source>
        <dbReference type="Google" id="ProtNLM"/>
    </source>
</evidence>
<dbReference type="AlphaFoldDB" id="A0A3P5WV20"/>